<keyword evidence="2" id="KW-1185">Reference proteome</keyword>
<reference evidence="2" key="1">
    <citation type="journal article" date="2021" name="ISME J.">
        <title>Evolutionary origin and ecological implication of a unique nif island in free-living Bradyrhizobium lineages.</title>
        <authorList>
            <person name="Tao J."/>
        </authorList>
    </citation>
    <scope>NUCLEOTIDE SEQUENCE [LARGE SCALE GENOMIC DNA]</scope>
    <source>
        <strain evidence="2">SZCCT0434</strain>
    </source>
</reference>
<name>A0ABS5FB29_9BRAD</name>
<comment type="caution">
    <text evidence="1">The sequence shown here is derived from an EMBL/GenBank/DDBJ whole genome shotgun (WGS) entry which is preliminary data.</text>
</comment>
<dbReference type="EMBL" id="JAFCJH010000001">
    <property type="protein sequence ID" value="MBR0793993.1"/>
    <property type="molecule type" value="Genomic_DNA"/>
</dbReference>
<gene>
    <name evidence="1" type="ORF">JQ615_01175</name>
</gene>
<organism evidence="1 2">
    <name type="scientific">Bradyrhizobium jicamae</name>
    <dbReference type="NCBI Taxonomy" id="280332"/>
    <lineage>
        <taxon>Bacteria</taxon>
        <taxon>Pseudomonadati</taxon>
        <taxon>Pseudomonadota</taxon>
        <taxon>Alphaproteobacteria</taxon>
        <taxon>Hyphomicrobiales</taxon>
        <taxon>Nitrobacteraceae</taxon>
        <taxon>Bradyrhizobium</taxon>
    </lineage>
</organism>
<accession>A0ABS5FB29</accession>
<protein>
    <submittedName>
        <fullName evidence="1">Uncharacterized protein</fullName>
    </submittedName>
</protein>
<dbReference type="Proteomes" id="UP001315278">
    <property type="component" value="Unassembled WGS sequence"/>
</dbReference>
<proteinExistence type="predicted"/>
<dbReference type="RefSeq" id="WP_212491574.1">
    <property type="nucleotide sequence ID" value="NZ_JAFCJH010000001.1"/>
</dbReference>
<evidence type="ECO:0000313" key="1">
    <source>
        <dbReference type="EMBL" id="MBR0793993.1"/>
    </source>
</evidence>
<sequence length="179" mass="19246">MGDFLSKDEGTFTANSLNDMFSAGNIGATFAKVEELRKTFPHLLNPANNPGPRAARKQTVRFAAFLLTDDLLFSGIYPAPKFRAWLKWLTWVGTQTGGQLRLNGTNFNGTASQLILQVLAQALPPGGRPASGGVVFNWTSDPTGNQFGITATTTPQFSIDVTAVNVSHVNANSDDEDDI</sequence>
<evidence type="ECO:0000313" key="2">
    <source>
        <dbReference type="Proteomes" id="UP001315278"/>
    </source>
</evidence>